<evidence type="ECO:0000256" key="4">
    <source>
        <dbReference type="SAM" id="MobiDB-lite"/>
    </source>
</evidence>
<evidence type="ECO:0000313" key="5">
    <source>
        <dbReference type="EMBL" id="SCY61803.1"/>
    </source>
</evidence>
<dbReference type="EMBL" id="FMUX01000013">
    <property type="protein sequence ID" value="SCY61803.1"/>
    <property type="molecule type" value="Genomic_DNA"/>
</dbReference>
<evidence type="ECO:0000256" key="2">
    <source>
        <dbReference type="ARBA" id="ARBA00022803"/>
    </source>
</evidence>
<dbReference type="PANTHER" id="PTHR44858:SF1">
    <property type="entry name" value="UDP-N-ACETYLGLUCOSAMINE--PEPTIDE N-ACETYLGLUCOSAMINYLTRANSFERASE SPINDLY-RELATED"/>
    <property type="match status" value="1"/>
</dbReference>
<evidence type="ECO:0000256" key="3">
    <source>
        <dbReference type="PROSITE-ProRule" id="PRU00339"/>
    </source>
</evidence>
<dbReference type="Proteomes" id="UP000198870">
    <property type="component" value="Unassembled WGS sequence"/>
</dbReference>
<protein>
    <submittedName>
        <fullName evidence="5">Tetratricopeptide repeat-containing protein</fullName>
    </submittedName>
</protein>
<keyword evidence="6" id="KW-1185">Reference proteome</keyword>
<gene>
    <name evidence="5" type="ORF">SAMN05216233_113117</name>
</gene>
<dbReference type="AlphaFoldDB" id="A0A1G5HDE6"/>
<feature type="region of interest" description="Disordered" evidence="4">
    <location>
        <begin position="1"/>
        <end position="25"/>
    </location>
</feature>
<keyword evidence="2 3" id="KW-0802">TPR repeat</keyword>
<sequence length="320" mass="34597">MDFSQTKIKQTKSDASGGKVSHLESGLPLRSAPRASGQITAASFVKIVHLFFARAITGHLLRTGCLLVTGCLLLTGCAAKTPPAYTPDDAMGHGLPPALTTTRPEPNHLALAKEMIGKGYHDIALVQLEKALTMRGEKAEIYHRMGCCHREKKAYEEAKQCFAKALAMEPDYAPAHNDLAMTLDLTGDPEAAQRHYKRAIEINPARPDFYNNMGFSHLCAGHLDLARDSFTRAITLDDSFFLARHNLALCLGFAGKEAEAMALLSEIMAPAEALNNMGAIHTLTHNPEQAADLFSRALAMDPTLPAARKNIAATKGAPKK</sequence>
<keyword evidence="1" id="KW-0677">Repeat</keyword>
<proteinExistence type="predicted"/>
<feature type="repeat" description="TPR" evidence="3">
    <location>
        <begin position="271"/>
        <end position="304"/>
    </location>
</feature>
<dbReference type="PROSITE" id="PS50005">
    <property type="entry name" value="TPR"/>
    <property type="match status" value="4"/>
</dbReference>
<reference evidence="5 6" key="1">
    <citation type="submission" date="2016-10" db="EMBL/GenBank/DDBJ databases">
        <authorList>
            <person name="de Groot N.N."/>
        </authorList>
    </citation>
    <scope>NUCLEOTIDE SEQUENCE [LARGE SCALE GENOMIC DNA]</scope>
    <source>
        <strain evidence="5 6">AA1</strain>
    </source>
</reference>
<evidence type="ECO:0000313" key="6">
    <source>
        <dbReference type="Proteomes" id="UP000198870"/>
    </source>
</evidence>
<feature type="repeat" description="TPR" evidence="3">
    <location>
        <begin position="173"/>
        <end position="206"/>
    </location>
</feature>
<organism evidence="5 6">
    <name type="scientific">Desulfoluna spongiiphila</name>
    <dbReference type="NCBI Taxonomy" id="419481"/>
    <lineage>
        <taxon>Bacteria</taxon>
        <taxon>Pseudomonadati</taxon>
        <taxon>Thermodesulfobacteriota</taxon>
        <taxon>Desulfobacteria</taxon>
        <taxon>Desulfobacterales</taxon>
        <taxon>Desulfolunaceae</taxon>
        <taxon>Desulfoluna</taxon>
    </lineage>
</organism>
<dbReference type="OrthoDB" id="5417479at2"/>
<dbReference type="SMART" id="SM00028">
    <property type="entry name" value="TPR"/>
    <property type="match status" value="4"/>
</dbReference>
<dbReference type="Gene3D" id="1.25.40.10">
    <property type="entry name" value="Tetratricopeptide repeat domain"/>
    <property type="match status" value="2"/>
</dbReference>
<dbReference type="Pfam" id="PF13424">
    <property type="entry name" value="TPR_12"/>
    <property type="match status" value="1"/>
</dbReference>
<name>A0A1G5HDE6_9BACT</name>
<dbReference type="SUPFAM" id="SSF48452">
    <property type="entry name" value="TPR-like"/>
    <property type="match status" value="1"/>
</dbReference>
<dbReference type="InterPro" id="IPR019734">
    <property type="entry name" value="TPR_rpt"/>
</dbReference>
<accession>A0A1G5HDE6</accession>
<dbReference type="InterPro" id="IPR011990">
    <property type="entry name" value="TPR-like_helical_dom_sf"/>
</dbReference>
<dbReference type="InterPro" id="IPR050498">
    <property type="entry name" value="Ycf3"/>
</dbReference>
<feature type="repeat" description="TPR" evidence="3">
    <location>
        <begin position="207"/>
        <end position="240"/>
    </location>
</feature>
<dbReference type="PANTHER" id="PTHR44858">
    <property type="entry name" value="TETRATRICOPEPTIDE REPEAT PROTEIN 6"/>
    <property type="match status" value="1"/>
</dbReference>
<dbReference type="STRING" id="419481.SAMN05216233_113117"/>
<evidence type="ECO:0000256" key="1">
    <source>
        <dbReference type="ARBA" id="ARBA00022737"/>
    </source>
</evidence>
<feature type="repeat" description="TPR" evidence="3">
    <location>
        <begin position="139"/>
        <end position="172"/>
    </location>
</feature>